<reference evidence="1" key="1">
    <citation type="submission" date="2023-03" db="EMBL/GenBank/DDBJ databases">
        <title>Chromosome-scale reference genome and RAD-based genetic map of yellow starthistle (Centaurea solstitialis) reveal putative structural variation and QTLs associated with invader traits.</title>
        <authorList>
            <person name="Reatini B."/>
            <person name="Cang F.A."/>
            <person name="Jiang Q."/>
            <person name="Mckibben M.T.W."/>
            <person name="Barker M.S."/>
            <person name="Rieseberg L.H."/>
            <person name="Dlugosch K.M."/>
        </authorList>
    </citation>
    <scope>NUCLEOTIDE SEQUENCE</scope>
    <source>
        <strain evidence="1">CAN-66</strain>
        <tissue evidence="1">Leaf</tissue>
    </source>
</reference>
<proteinExistence type="predicted"/>
<sequence>MEWWFTVASTWPFWHGQRENVRKHSIKSLVAKPVDRGPRSDYGGQAFVVPVGYCEKANDDAIGVSRSDVSGHVGLLVDDL</sequence>
<comment type="caution">
    <text evidence="1">The sequence shown here is derived from an EMBL/GenBank/DDBJ whole genome shotgun (WGS) entry which is preliminary data.</text>
</comment>
<keyword evidence="2" id="KW-1185">Reference proteome</keyword>
<dbReference type="EMBL" id="JARYMX010000003">
    <property type="protein sequence ID" value="KAJ9555921.1"/>
    <property type="molecule type" value="Genomic_DNA"/>
</dbReference>
<dbReference type="Proteomes" id="UP001172457">
    <property type="component" value="Chromosome 3"/>
</dbReference>
<evidence type="ECO:0000313" key="1">
    <source>
        <dbReference type="EMBL" id="KAJ9555921.1"/>
    </source>
</evidence>
<accession>A0AA38WPG1</accession>
<dbReference type="AlphaFoldDB" id="A0AA38WPG1"/>
<evidence type="ECO:0000313" key="2">
    <source>
        <dbReference type="Proteomes" id="UP001172457"/>
    </source>
</evidence>
<organism evidence="1 2">
    <name type="scientific">Centaurea solstitialis</name>
    <name type="common">yellow star-thistle</name>
    <dbReference type="NCBI Taxonomy" id="347529"/>
    <lineage>
        <taxon>Eukaryota</taxon>
        <taxon>Viridiplantae</taxon>
        <taxon>Streptophyta</taxon>
        <taxon>Embryophyta</taxon>
        <taxon>Tracheophyta</taxon>
        <taxon>Spermatophyta</taxon>
        <taxon>Magnoliopsida</taxon>
        <taxon>eudicotyledons</taxon>
        <taxon>Gunneridae</taxon>
        <taxon>Pentapetalae</taxon>
        <taxon>asterids</taxon>
        <taxon>campanulids</taxon>
        <taxon>Asterales</taxon>
        <taxon>Asteraceae</taxon>
        <taxon>Carduoideae</taxon>
        <taxon>Cardueae</taxon>
        <taxon>Centaureinae</taxon>
        <taxon>Centaurea</taxon>
    </lineage>
</organism>
<name>A0AA38WPG1_9ASTR</name>
<protein>
    <submittedName>
        <fullName evidence="1">Uncharacterized protein</fullName>
    </submittedName>
</protein>
<gene>
    <name evidence="1" type="ORF">OSB04_010535</name>
</gene>